<protein>
    <submittedName>
        <fullName evidence="1">Uncharacterized protein</fullName>
    </submittedName>
</protein>
<reference evidence="1" key="1">
    <citation type="submission" date="2018-05" db="EMBL/GenBank/DDBJ databases">
        <authorList>
            <person name="Lanie J.A."/>
            <person name="Ng W.-L."/>
            <person name="Kazmierczak K.M."/>
            <person name="Andrzejewski T.M."/>
            <person name="Davidsen T.M."/>
            <person name="Wayne K.J."/>
            <person name="Tettelin H."/>
            <person name="Glass J.I."/>
            <person name="Rusch D."/>
            <person name="Podicherti R."/>
            <person name="Tsui H.-C.T."/>
            <person name="Winkler M.E."/>
        </authorList>
    </citation>
    <scope>NUCLEOTIDE SEQUENCE</scope>
    <source>
        <strain evidence="1">ZC4RG45</strain>
    </source>
</reference>
<dbReference type="STRING" id="1111738.GCA_000427905_03412"/>
<sequence length="72" mass="7171">MVADGRTSCAQATRLVRAFHQQIGDRQPAGSDRPAGGTVEGWTCVSGPPSALGGTICTRGSATVSAAVVAAE</sequence>
<dbReference type="EMBL" id="QGUI01000068">
    <property type="protein sequence ID" value="PZN00696.1"/>
    <property type="molecule type" value="Genomic_DNA"/>
</dbReference>
<gene>
    <name evidence="1" type="ORF">DIU77_02960</name>
</gene>
<comment type="caution">
    <text evidence="1">The sequence shown here is derived from an EMBL/GenBank/DDBJ whole genome shotgun (WGS) entry which is preliminary data.</text>
</comment>
<accession>A0A2W4JSF8</accession>
<dbReference type="AlphaFoldDB" id="A0A2W4JSF8"/>
<evidence type="ECO:0000313" key="1">
    <source>
        <dbReference type="EMBL" id="PZN00696.1"/>
    </source>
</evidence>
<name>A0A2W4JSF8_9PSEU</name>
<organism evidence="1">
    <name type="scientific">Thermocrispum agreste</name>
    <dbReference type="NCBI Taxonomy" id="37925"/>
    <lineage>
        <taxon>Bacteria</taxon>
        <taxon>Bacillati</taxon>
        <taxon>Actinomycetota</taxon>
        <taxon>Actinomycetes</taxon>
        <taxon>Pseudonocardiales</taxon>
        <taxon>Pseudonocardiaceae</taxon>
        <taxon>Thermocrispum</taxon>
    </lineage>
</organism>
<proteinExistence type="predicted"/>